<gene>
    <name evidence="2" type="ORF">WJ96_03485</name>
</gene>
<evidence type="ECO:0000313" key="2">
    <source>
        <dbReference type="EMBL" id="KVQ00501.1"/>
    </source>
</evidence>
<dbReference type="RefSeq" id="WP_059953395.1">
    <property type="nucleotide sequence ID" value="NZ_LPBJ01000034.1"/>
</dbReference>
<evidence type="ECO:0008006" key="4">
    <source>
        <dbReference type="Google" id="ProtNLM"/>
    </source>
</evidence>
<name>A0AAW3N090_9BURK</name>
<keyword evidence="3" id="KW-1185">Reference proteome</keyword>
<evidence type="ECO:0000313" key="3">
    <source>
        <dbReference type="Proteomes" id="UP000056453"/>
    </source>
</evidence>
<dbReference type="PROSITE" id="PS51257">
    <property type="entry name" value="PROKAR_LIPOPROTEIN"/>
    <property type="match status" value="1"/>
</dbReference>
<sequence>MKLLYAALLMCTAFLSGCAATGPTYNLDAVTLQDGAQAYRVQCHGLLQTGKACLDQANKVCGAENYHLISRIGAADDAYKPDTPRELLFACGSAHKHIESNGS</sequence>
<accession>A0AAW3N090</accession>
<organism evidence="2 3">
    <name type="scientific">Burkholderia ubonensis</name>
    <dbReference type="NCBI Taxonomy" id="101571"/>
    <lineage>
        <taxon>Bacteria</taxon>
        <taxon>Pseudomonadati</taxon>
        <taxon>Pseudomonadota</taxon>
        <taxon>Betaproteobacteria</taxon>
        <taxon>Burkholderiales</taxon>
        <taxon>Burkholderiaceae</taxon>
        <taxon>Burkholderia</taxon>
        <taxon>Burkholderia cepacia complex</taxon>
    </lineage>
</organism>
<comment type="caution">
    <text evidence="2">The sequence shown here is derived from an EMBL/GenBank/DDBJ whole genome shotgun (WGS) entry which is preliminary data.</text>
</comment>
<dbReference type="AlphaFoldDB" id="A0AAW3N090"/>
<proteinExistence type="predicted"/>
<evidence type="ECO:0000256" key="1">
    <source>
        <dbReference type="SAM" id="SignalP"/>
    </source>
</evidence>
<dbReference type="Proteomes" id="UP000056453">
    <property type="component" value="Unassembled WGS sequence"/>
</dbReference>
<reference evidence="2 3" key="1">
    <citation type="submission" date="2015-11" db="EMBL/GenBank/DDBJ databases">
        <title>Expanding the genomic diversity of Burkholderia species for the development of highly accurate diagnostics.</title>
        <authorList>
            <person name="Sahl J."/>
            <person name="Keim P."/>
            <person name="Wagner D."/>
        </authorList>
    </citation>
    <scope>NUCLEOTIDE SEQUENCE [LARGE SCALE GENOMIC DNA]</scope>
    <source>
        <strain evidence="2 3">MSMB1808WGS</strain>
    </source>
</reference>
<dbReference type="EMBL" id="LPBJ01000034">
    <property type="protein sequence ID" value="KVQ00501.1"/>
    <property type="molecule type" value="Genomic_DNA"/>
</dbReference>
<feature type="signal peptide" evidence="1">
    <location>
        <begin position="1"/>
        <end position="19"/>
    </location>
</feature>
<feature type="chain" id="PRO_5043935309" description="Lipoprotein" evidence="1">
    <location>
        <begin position="20"/>
        <end position="103"/>
    </location>
</feature>
<keyword evidence="1" id="KW-0732">Signal</keyword>
<protein>
    <recommendedName>
        <fullName evidence="4">Lipoprotein</fullName>
    </recommendedName>
</protein>